<sequence length="166" mass="20020">MSFWEKLGFKGSVCAEQKLIAKECIEIEKPSENKIEIEKLRLDIEKQVERNILLKAKAKQQDELNKRETLKLEFELKEKLIEKEKELERFKTTEQAKRIEREKELEKLKQETIEKMKKITIISDPLVFHPDPIIDNLMRERHNNRKLKIEKEQKEKTQQKSYVKSM</sequence>
<dbReference type="AlphaFoldDB" id="E8QW79"/>
<feature type="region of interest" description="Disordered" evidence="1">
    <location>
        <begin position="144"/>
        <end position="166"/>
    </location>
</feature>
<dbReference type="HOGENOM" id="CLU_1600438_0_0_7"/>
<gene>
    <name evidence="2" type="ordered locus">HPSA_08264</name>
</gene>
<accession>E8QW79</accession>
<evidence type="ECO:0000256" key="1">
    <source>
        <dbReference type="SAM" id="MobiDB-lite"/>
    </source>
</evidence>
<keyword evidence="2" id="KW-0614">Plasmid</keyword>
<protein>
    <submittedName>
        <fullName evidence="2">Uncharacterized protein</fullName>
    </submittedName>
</protein>
<reference evidence="3" key="1">
    <citation type="submission" date="2010-11" db="EMBL/GenBank/DDBJ databases">
        <title>Genome sequence of Helicobacter pylori strain SouthAfrica7.</title>
        <authorList>
            <person name="Kersulyte D."/>
            <person name="Segal I."/>
            <person name="Mistry R."/>
            <person name="Berg D.E."/>
        </authorList>
    </citation>
    <scope>NUCLEOTIDE SEQUENCE [LARGE SCALE GENOMIC DNA]</scope>
    <source>
        <strain evidence="3">SouthAfrica7</strain>
        <plasmid evidence="3">Plasmid pHPSA</plasmid>
    </source>
</reference>
<dbReference type="KEGG" id="hes:HPSA_08264"/>
<dbReference type="PATRIC" id="fig|907239.3.peg.1664"/>
<dbReference type="EMBL" id="CP002337">
    <property type="protein sequence ID" value="ADU85577.1"/>
    <property type="molecule type" value="Genomic_DNA"/>
</dbReference>
<feature type="compositionally biased region" description="Basic and acidic residues" evidence="1">
    <location>
        <begin position="144"/>
        <end position="158"/>
    </location>
</feature>
<dbReference type="Proteomes" id="UP000007467">
    <property type="component" value="Plasmid unnamed"/>
</dbReference>
<proteinExistence type="predicted"/>
<dbReference type="RefSeq" id="WP_000011635.1">
    <property type="nucleotide sequence ID" value="NC_017373.1"/>
</dbReference>
<evidence type="ECO:0000313" key="2">
    <source>
        <dbReference type="EMBL" id="ADU85577.1"/>
    </source>
</evidence>
<name>E8QW79_HELPW</name>
<geneLocation type="plasmid" evidence="3">
    <name>pHPSA</name>
</geneLocation>
<organism evidence="2 3">
    <name type="scientific">Helicobacter pylori (strain SouthAfrica7)</name>
    <dbReference type="NCBI Taxonomy" id="907239"/>
    <lineage>
        <taxon>Bacteria</taxon>
        <taxon>Pseudomonadati</taxon>
        <taxon>Campylobacterota</taxon>
        <taxon>Epsilonproteobacteria</taxon>
        <taxon>Campylobacterales</taxon>
        <taxon>Helicobacteraceae</taxon>
        <taxon>Helicobacter</taxon>
    </lineage>
</organism>
<evidence type="ECO:0000313" key="3">
    <source>
        <dbReference type="Proteomes" id="UP000007467"/>
    </source>
</evidence>